<dbReference type="PROSITE" id="PS50850">
    <property type="entry name" value="MFS"/>
    <property type="match status" value="1"/>
</dbReference>
<organism evidence="6 7">
    <name type="scientific">Kolteria novifilia</name>
    <dbReference type="NCBI Taxonomy" id="2527975"/>
    <lineage>
        <taxon>Bacteria</taxon>
        <taxon>Pseudomonadati</taxon>
        <taxon>Planctomycetota</taxon>
        <taxon>Planctomycetia</taxon>
        <taxon>Kolteriales</taxon>
        <taxon>Kolteriaceae</taxon>
        <taxon>Kolteria</taxon>
    </lineage>
</organism>
<feature type="transmembrane region" description="Helical" evidence="4">
    <location>
        <begin position="12"/>
        <end position="33"/>
    </location>
</feature>
<evidence type="ECO:0000256" key="2">
    <source>
        <dbReference type="ARBA" id="ARBA00022989"/>
    </source>
</evidence>
<dbReference type="InterPro" id="IPR020846">
    <property type="entry name" value="MFS_dom"/>
</dbReference>
<keyword evidence="2 4" id="KW-1133">Transmembrane helix</keyword>
<dbReference type="KEGG" id="knv:Pan216_22800"/>
<dbReference type="AlphaFoldDB" id="A0A518B3A6"/>
<keyword evidence="7" id="KW-1185">Reference proteome</keyword>
<feature type="transmembrane region" description="Helical" evidence="4">
    <location>
        <begin position="39"/>
        <end position="64"/>
    </location>
</feature>
<dbReference type="GO" id="GO:0022857">
    <property type="term" value="F:transmembrane transporter activity"/>
    <property type="evidence" value="ECO:0007669"/>
    <property type="project" value="InterPro"/>
</dbReference>
<keyword evidence="1 4" id="KW-0812">Transmembrane</keyword>
<dbReference type="EMBL" id="CP036279">
    <property type="protein sequence ID" value="QDU61424.1"/>
    <property type="molecule type" value="Genomic_DNA"/>
</dbReference>
<feature type="transmembrane region" description="Helical" evidence="4">
    <location>
        <begin position="368"/>
        <end position="390"/>
    </location>
</feature>
<dbReference type="PANTHER" id="PTHR23539:SF1">
    <property type="entry name" value="MAJOR FACILITATOR SUPERFAMILY (MFS) PROFILE DOMAIN-CONTAINING PROTEIN"/>
    <property type="match status" value="1"/>
</dbReference>
<feature type="transmembrane region" description="Helical" evidence="4">
    <location>
        <begin position="71"/>
        <end position="88"/>
    </location>
</feature>
<feature type="domain" description="Major facilitator superfamily (MFS) profile" evidence="5">
    <location>
        <begin position="206"/>
        <end position="419"/>
    </location>
</feature>
<feature type="transmembrane region" description="Helical" evidence="4">
    <location>
        <begin position="283"/>
        <end position="300"/>
    </location>
</feature>
<dbReference type="RefSeq" id="WP_145258020.1">
    <property type="nucleotide sequence ID" value="NZ_CP036279.1"/>
</dbReference>
<dbReference type="OrthoDB" id="9812574at2"/>
<accession>A0A518B3A6</accession>
<dbReference type="Gene3D" id="1.20.1250.20">
    <property type="entry name" value="MFS general substrate transporter like domains"/>
    <property type="match status" value="2"/>
</dbReference>
<name>A0A518B3A6_9BACT</name>
<dbReference type="InterPro" id="IPR036259">
    <property type="entry name" value="MFS_trans_sf"/>
</dbReference>
<feature type="transmembrane region" description="Helical" evidence="4">
    <location>
        <begin position="206"/>
        <end position="229"/>
    </location>
</feature>
<gene>
    <name evidence="6" type="ORF">Pan216_22800</name>
</gene>
<protein>
    <submittedName>
        <fullName evidence="6">Major Facilitator Superfamily protein</fullName>
    </submittedName>
</protein>
<dbReference type="InterPro" id="IPR011701">
    <property type="entry name" value="MFS"/>
</dbReference>
<evidence type="ECO:0000256" key="3">
    <source>
        <dbReference type="ARBA" id="ARBA00023136"/>
    </source>
</evidence>
<feature type="transmembrane region" description="Helical" evidence="4">
    <location>
        <begin position="312"/>
        <end position="332"/>
    </location>
</feature>
<reference evidence="6 7" key="1">
    <citation type="submission" date="2019-02" db="EMBL/GenBank/DDBJ databases">
        <title>Deep-cultivation of Planctomycetes and their phenomic and genomic characterization uncovers novel biology.</title>
        <authorList>
            <person name="Wiegand S."/>
            <person name="Jogler M."/>
            <person name="Boedeker C."/>
            <person name="Pinto D."/>
            <person name="Vollmers J."/>
            <person name="Rivas-Marin E."/>
            <person name="Kohn T."/>
            <person name="Peeters S.H."/>
            <person name="Heuer A."/>
            <person name="Rast P."/>
            <person name="Oberbeckmann S."/>
            <person name="Bunk B."/>
            <person name="Jeske O."/>
            <person name="Meyerdierks A."/>
            <person name="Storesund J.E."/>
            <person name="Kallscheuer N."/>
            <person name="Luecker S."/>
            <person name="Lage O.M."/>
            <person name="Pohl T."/>
            <person name="Merkel B.J."/>
            <person name="Hornburger P."/>
            <person name="Mueller R.-W."/>
            <person name="Bruemmer F."/>
            <person name="Labrenz M."/>
            <person name="Spormann A.M."/>
            <person name="Op den Camp H."/>
            <person name="Overmann J."/>
            <person name="Amann R."/>
            <person name="Jetten M.S.M."/>
            <person name="Mascher T."/>
            <person name="Medema M.H."/>
            <person name="Devos D.P."/>
            <person name="Kaster A.-K."/>
            <person name="Ovreas L."/>
            <person name="Rohde M."/>
            <person name="Galperin M.Y."/>
            <person name="Jogler C."/>
        </authorList>
    </citation>
    <scope>NUCLEOTIDE SEQUENCE [LARGE SCALE GENOMIC DNA]</scope>
    <source>
        <strain evidence="6 7">Pan216</strain>
    </source>
</reference>
<evidence type="ECO:0000313" key="6">
    <source>
        <dbReference type="EMBL" id="QDU61424.1"/>
    </source>
</evidence>
<feature type="transmembrane region" description="Helical" evidence="4">
    <location>
        <begin position="94"/>
        <end position="125"/>
    </location>
</feature>
<feature type="transmembrane region" description="Helical" evidence="4">
    <location>
        <begin position="162"/>
        <end position="185"/>
    </location>
</feature>
<proteinExistence type="predicted"/>
<evidence type="ECO:0000256" key="4">
    <source>
        <dbReference type="SAM" id="Phobius"/>
    </source>
</evidence>
<dbReference type="Proteomes" id="UP000317093">
    <property type="component" value="Chromosome"/>
</dbReference>
<keyword evidence="3 4" id="KW-0472">Membrane</keyword>
<dbReference type="Pfam" id="PF07690">
    <property type="entry name" value="MFS_1"/>
    <property type="match status" value="1"/>
</dbReference>
<evidence type="ECO:0000313" key="7">
    <source>
        <dbReference type="Proteomes" id="UP000317093"/>
    </source>
</evidence>
<sequence>MSRPYAARLNLLNLLASDIGQNLAPFLAVYLLSLGHWGLPLIGIALTTLTASTVLAQTPAGYLLDRTRYKRQWLAFVAVASGLSSLAIPLYPNFYVVCFLAAVIGAAGALIQPAIAALTLGIVGPERFSAQTGSNQAFNHVGCILLAVVAGGASYFGSGVAVFHIAAILAFGAAICVMSIPSNAVDHVVARGGTRRTEGRSHRSAIINATLLNRPFMFFTLSVLVFHMANNAMLPLIGDRLSGDAGVKSISIISSCVIVAQLAMIPVSYVVGAKSASWGLRPLLLVAFGVLPIRGVLFAFTTTTSMALAVEVLDALGAGMFGVLFFLVVAKLTEGTGTFNFGQGFVKTAQGIGSSLSTLIAYDLAGDYGYFATFLVFSAIAAVAPVLVAVGMRGSWQRKPTVITMTPAPKYGSGSVVDN</sequence>
<feature type="transmembrane region" description="Helical" evidence="4">
    <location>
        <begin position="137"/>
        <end position="156"/>
    </location>
</feature>
<dbReference type="SUPFAM" id="SSF103473">
    <property type="entry name" value="MFS general substrate transporter"/>
    <property type="match status" value="1"/>
</dbReference>
<evidence type="ECO:0000259" key="5">
    <source>
        <dbReference type="PROSITE" id="PS50850"/>
    </source>
</evidence>
<dbReference type="PANTHER" id="PTHR23539">
    <property type="entry name" value="MFS TRANSPORTER"/>
    <property type="match status" value="1"/>
</dbReference>
<evidence type="ECO:0000256" key="1">
    <source>
        <dbReference type="ARBA" id="ARBA00022692"/>
    </source>
</evidence>